<protein>
    <submittedName>
        <fullName evidence="2">Lysozyme inhibitor LprI family protein</fullName>
    </submittedName>
</protein>
<dbReference type="InterPro" id="IPR009739">
    <property type="entry name" value="LprI-like_N"/>
</dbReference>
<evidence type="ECO:0000313" key="2">
    <source>
        <dbReference type="EMBL" id="MFI8749977.1"/>
    </source>
</evidence>
<dbReference type="PANTHER" id="PTHR39176">
    <property type="entry name" value="PERIPLASMIC PROTEIN-RELATED"/>
    <property type="match status" value="1"/>
</dbReference>
<sequence length="96" mass="11238">MQQAFSTLDIVTCISNEYERQDQRLNDNYQQLRGHLSDERRDQLFSVQRKWITYKEANCGFYADPEGGTMARINANSCLLSETTRRADELENLMQP</sequence>
<gene>
    <name evidence="2" type="ORF">ACIGG6_08215</name>
</gene>
<evidence type="ECO:0000313" key="3">
    <source>
        <dbReference type="Proteomes" id="UP001614338"/>
    </source>
</evidence>
<organism evidence="2 3">
    <name type="scientific">Vreelandella lionensis</name>
    <dbReference type="NCBI Taxonomy" id="1144478"/>
    <lineage>
        <taxon>Bacteria</taxon>
        <taxon>Pseudomonadati</taxon>
        <taxon>Pseudomonadota</taxon>
        <taxon>Gammaproteobacteria</taxon>
        <taxon>Oceanospirillales</taxon>
        <taxon>Halomonadaceae</taxon>
        <taxon>Vreelandella</taxon>
    </lineage>
</organism>
<dbReference type="PANTHER" id="PTHR39176:SF1">
    <property type="entry name" value="PERIPLASMIC PROTEIN"/>
    <property type="match status" value="1"/>
</dbReference>
<evidence type="ECO:0000259" key="1">
    <source>
        <dbReference type="Pfam" id="PF07007"/>
    </source>
</evidence>
<proteinExistence type="predicted"/>
<accession>A0ABW8BUQ9</accession>
<feature type="domain" description="Lysozyme inhibitor LprI-like N-terminal" evidence="1">
    <location>
        <begin position="4"/>
        <end position="90"/>
    </location>
</feature>
<dbReference type="Proteomes" id="UP001614338">
    <property type="component" value="Unassembled WGS sequence"/>
</dbReference>
<reference evidence="2 3" key="1">
    <citation type="submission" date="2024-10" db="EMBL/GenBank/DDBJ databases">
        <title>The Natural Products Discovery Center: Release of the First 8490 Sequenced Strains for Exploring Actinobacteria Biosynthetic Diversity.</title>
        <authorList>
            <person name="Kalkreuter E."/>
            <person name="Kautsar S.A."/>
            <person name="Yang D."/>
            <person name="Bader C.D."/>
            <person name="Teijaro C.N."/>
            <person name="Fluegel L."/>
            <person name="Davis C.M."/>
            <person name="Simpson J.R."/>
            <person name="Lauterbach L."/>
            <person name="Steele A.D."/>
            <person name="Gui C."/>
            <person name="Meng S."/>
            <person name="Li G."/>
            <person name="Viehrig K."/>
            <person name="Ye F."/>
            <person name="Su P."/>
            <person name="Kiefer A.F."/>
            <person name="Nichols A."/>
            <person name="Cepeda A.J."/>
            <person name="Yan W."/>
            <person name="Fan B."/>
            <person name="Jiang Y."/>
            <person name="Adhikari A."/>
            <person name="Zheng C.-J."/>
            <person name="Schuster L."/>
            <person name="Cowan T.M."/>
            <person name="Smanski M.J."/>
            <person name="Chevrette M.G."/>
            <person name="De Carvalho L.P.S."/>
            <person name="Shen B."/>
        </authorList>
    </citation>
    <scope>NUCLEOTIDE SEQUENCE [LARGE SCALE GENOMIC DNA]</scope>
    <source>
        <strain evidence="2 3">NPDC077409</strain>
    </source>
</reference>
<name>A0ABW8BUQ9_9GAMM</name>
<dbReference type="Gene3D" id="1.20.1270.180">
    <property type="match status" value="1"/>
</dbReference>
<keyword evidence="3" id="KW-1185">Reference proteome</keyword>
<comment type="caution">
    <text evidence="2">The sequence shown here is derived from an EMBL/GenBank/DDBJ whole genome shotgun (WGS) entry which is preliminary data.</text>
</comment>
<dbReference type="Pfam" id="PF07007">
    <property type="entry name" value="LprI"/>
    <property type="match status" value="1"/>
</dbReference>
<dbReference type="EMBL" id="JBITWC010000010">
    <property type="protein sequence ID" value="MFI8749977.1"/>
    <property type="molecule type" value="Genomic_DNA"/>
</dbReference>
<dbReference type="RefSeq" id="WP_399843816.1">
    <property type="nucleotide sequence ID" value="NZ_JBITWC010000010.1"/>
</dbReference>